<dbReference type="Gene3D" id="3.40.50.150">
    <property type="entry name" value="Vaccinia Virus protein VP39"/>
    <property type="match status" value="1"/>
</dbReference>
<accession>A0A1X2H1A0</accession>
<organism evidence="1 2">
    <name type="scientific">Syncephalastrum racemosum</name>
    <name type="common">Filamentous fungus</name>
    <dbReference type="NCBI Taxonomy" id="13706"/>
    <lineage>
        <taxon>Eukaryota</taxon>
        <taxon>Fungi</taxon>
        <taxon>Fungi incertae sedis</taxon>
        <taxon>Mucoromycota</taxon>
        <taxon>Mucoromycotina</taxon>
        <taxon>Mucoromycetes</taxon>
        <taxon>Mucorales</taxon>
        <taxon>Syncephalastraceae</taxon>
        <taxon>Syncephalastrum</taxon>
    </lineage>
</organism>
<protein>
    <submittedName>
        <fullName evidence="1">Uncharacterized protein</fullName>
    </submittedName>
</protein>
<comment type="caution">
    <text evidence="1">The sequence shown here is derived from an EMBL/GenBank/DDBJ whole genome shotgun (WGS) entry which is preliminary data.</text>
</comment>
<evidence type="ECO:0000313" key="2">
    <source>
        <dbReference type="Proteomes" id="UP000242180"/>
    </source>
</evidence>
<dbReference type="InParanoid" id="A0A1X2H1A0"/>
<sequence length="104" mass="12115">MPDILSVVRSCLARNQLIENASLWVRGLRWGELGTSDGIDQLVSDVEQRWDTRIDYILGSDTFYDPADFNKLLMTAAYVIHRHNKSCKFITAYQERRSFRSPFK</sequence>
<dbReference type="AlphaFoldDB" id="A0A1X2H1A0"/>
<proteinExistence type="predicted"/>
<dbReference type="InterPro" id="IPR029063">
    <property type="entry name" value="SAM-dependent_MTases_sf"/>
</dbReference>
<keyword evidence="2" id="KW-1185">Reference proteome</keyword>
<dbReference type="Proteomes" id="UP000242180">
    <property type="component" value="Unassembled WGS sequence"/>
</dbReference>
<dbReference type="EMBL" id="MCGN01000011">
    <property type="protein sequence ID" value="ORY91203.1"/>
    <property type="molecule type" value="Genomic_DNA"/>
</dbReference>
<gene>
    <name evidence="1" type="ORF">BCR43DRAFT_498699</name>
</gene>
<reference evidence="1 2" key="1">
    <citation type="submission" date="2016-07" db="EMBL/GenBank/DDBJ databases">
        <title>Pervasive Adenine N6-methylation of Active Genes in Fungi.</title>
        <authorList>
            <consortium name="DOE Joint Genome Institute"/>
            <person name="Mondo S.J."/>
            <person name="Dannebaum R.O."/>
            <person name="Kuo R.C."/>
            <person name="Labutti K."/>
            <person name="Haridas S."/>
            <person name="Kuo A."/>
            <person name="Salamov A."/>
            <person name="Ahrendt S.R."/>
            <person name="Lipzen A."/>
            <person name="Sullivan W."/>
            <person name="Andreopoulos W.B."/>
            <person name="Clum A."/>
            <person name="Lindquist E."/>
            <person name="Daum C."/>
            <person name="Ramamoorthy G.K."/>
            <person name="Gryganskyi A."/>
            <person name="Culley D."/>
            <person name="Magnuson J.K."/>
            <person name="James T.Y."/>
            <person name="O'Malley M.A."/>
            <person name="Stajich J.E."/>
            <person name="Spatafora J.W."/>
            <person name="Visel A."/>
            <person name="Grigoriev I.V."/>
        </authorList>
    </citation>
    <scope>NUCLEOTIDE SEQUENCE [LARGE SCALE GENOMIC DNA]</scope>
    <source>
        <strain evidence="1 2">NRRL 2496</strain>
    </source>
</reference>
<evidence type="ECO:0000313" key="1">
    <source>
        <dbReference type="EMBL" id="ORY91203.1"/>
    </source>
</evidence>
<dbReference type="OrthoDB" id="407325at2759"/>
<name>A0A1X2H1A0_SYNRA</name>
<dbReference type="STRING" id="13706.A0A1X2H1A0"/>